<reference evidence="8 9" key="1">
    <citation type="journal article" date="2011" name="Proc. Natl. Acad. Sci. U.S.A.">
        <title>Genetic diversity and population structure of the endangered marsupial Sarcophilus harrisii (Tasmanian devil).</title>
        <authorList>
            <person name="Miller W."/>
            <person name="Hayes V.M."/>
            <person name="Ratan A."/>
            <person name="Petersen D.C."/>
            <person name="Wittekindt N.E."/>
            <person name="Miller J."/>
            <person name="Walenz B."/>
            <person name="Knight J."/>
            <person name="Qi J."/>
            <person name="Zhao F."/>
            <person name="Wang Q."/>
            <person name="Bedoya-Reina O.C."/>
            <person name="Katiyar N."/>
            <person name="Tomsho L.P."/>
            <person name="Kasson L.M."/>
            <person name="Hardie R.A."/>
            <person name="Woodbridge P."/>
            <person name="Tindall E.A."/>
            <person name="Bertelsen M.F."/>
            <person name="Dixon D."/>
            <person name="Pyecroft S."/>
            <person name="Helgen K.M."/>
            <person name="Lesk A.M."/>
            <person name="Pringle T.H."/>
            <person name="Patterson N."/>
            <person name="Zhang Y."/>
            <person name="Kreiss A."/>
            <person name="Woods G.M."/>
            <person name="Jones M.E."/>
            <person name="Schuster S.C."/>
        </authorList>
    </citation>
    <scope>NUCLEOTIDE SEQUENCE [LARGE SCALE GENOMIC DNA]</scope>
</reference>
<evidence type="ECO:0000259" key="7">
    <source>
        <dbReference type="Pfam" id="PF24160"/>
    </source>
</evidence>
<reference evidence="8" key="3">
    <citation type="submission" date="2025-09" db="UniProtKB">
        <authorList>
            <consortium name="Ensembl"/>
        </authorList>
    </citation>
    <scope>IDENTIFICATION</scope>
</reference>
<name>G3WLT7_SARHA</name>
<dbReference type="InterPro" id="IPR006968">
    <property type="entry name" value="RUS_fam"/>
</dbReference>
<dbReference type="Pfam" id="PF04884">
    <property type="entry name" value="UVB_sens_prot"/>
    <property type="match status" value="1"/>
</dbReference>
<evidence type="ECO:0000256" key="2">
    <source>
        <dbReference type="ARBA" id="ARBA00007558"/>
    </source>
</evidence>
<feature type="domain" description="Root UVB sensitive protein C-terminal" evidence="7">
    <location>
        <begin position="279"/>
        <end position="412"/>
    </location>
</feature>
<dbReference type="InParanoid" id="G3WLT7"/>
<dbReference type="Proteomes" id="UP000007648">
    <property type="component" value="Unassembled WGS sequence"/>
</dbReference>
<reference evidence="8" key="2">
    <citation type="submission" date="2025-08" db="UniProtKB">
        <authorList>
            <consortium name="Ensembl"/>
        </authorList>
    </citation>
    <scope>IDENTIFICATION</scope>
</reference>
<comment type="subcellular location">
    <subcellularLocation>
        <location evidence="1">Membrane</location>
    </subcellularLocation>
</comment>
<comment type="similarity">
    <text evidence="2">Belongs to the RUS1 family.</text>
</comment>
<evidence type="ECO:0000256" key="1">
    <source>
        <dbReference type="ARBA" id="ARBA00004370"/>
    </source>
</evidence>
<proteinExistence type="inferred from homology"/>
<dbReference type="InterPro" id="IPR055412">
    <property type="entry name" value="UVB_sens_C"/>
</dbReference>
<evidence type="ECO:0000256" key="4">
    <source>
        <dbReference type="ARBA" id="ARBA00022989"/>
    </source>
</evidence>
<dbReference type="AlphaFoldDB" id="G3WLT7"/>
<dbReference type="GeneTree" id="ENSGT00390000000050"/>
<keyword evidence="4" id="KW-1133">Transmembrane helix</keyword>
<dbReference type="InterPro" id="IPR054549">
    <property type="entry name" value="UVB_sens_RUS_dom"/>
</dbReference>
<accession>G3WLT7</accession>
<dbReference type="Ensembl" id="ENSSHAT00000016529.2">
    <property type="protein sequence ID" value="ENSSHAP00000016392.2"/>
    <property type="gene ID" value="ENSSHAG00000013948.2"/>
</dbReference>
<evidence type="ECO:0000259" key="6">
    <source>
        <dbReference type="Pfam" id="PF04884"/>
    </source>
</evidence>
<dbReference type="Pfam" id="PF24160">
    <property type="entry name" value="UVB_sens_C"/>
    <property type="match status" value="1"/>
</dbReference>
<dbReference type="FunCoup" id="G3WLT7">
    <property type="interactions" value="266"/>
</dbReference>
<dbReference type="PANTHER" id="PTHR12770">
    <property type="entry name" value="RUS1 FAMILY PROTEIN C16ORF58"/>
    <property type="match status" value="1"/>
</dbReference>
<keyword evidence="3" id="KW-0812">Transmembrane</keyword>
<feature type="domain" description="Protein root UVB sensitive/RUS" evidence="6">
    <location>
        <begin position="44"/>
        <end position="276"/>
    </location>
</feature>
<keyword evidence="5" id="KW-0472">Membrane</keyword>
<organism evidence="8 9">
    <name type="scientific">Sarcophilus harrisii</name>
    <name type="common">Tasmanian devil</name>
    <name type="synonym">Sarcophilus laniarius</name>
    <dbReference type="NCBI Taxonomy" id="9305"/>
    <lineage>
        <taxon>Eukaryota</taxon>
        <taxon>Metazoa</taxon>
        <taxon>Chordata</taxon>
        <taxon>Craniata</taxon>
        <taxon>Vertebrata</taxon>
        <taxon>Euteleostomi</taxon>
        <taxon>Mammalia</taxon>
        <taxon>Metatheria</taxon>
        <taxon>Dasyuromorphia</taxon>
        <taxon>Dasyuridae</taxon>
        <taxon>Sarcophilus</taxon>
    </lineage>
</organism>
<gene>
    <name evidence="8" type="primary">RUSF1</name>
</gene>
<evidence type="ECO:0000313" key="8">
    <source>
        <dbReference type="Ensembl" id="ENSSHAP00000016392.2"/>
    </source>
</evidence>
<protein>
    <submittedName>
        <fullName evidence="8">RUS family member 1</fullName>
    </submittedName>
</protein>
<dbReference type="GO" id="GO:0016020">
    <property type="term" value="C:membrane"/>
    <property type="evidence" value="ECO:0007669"/>
    <property type="project" value="UniProtKB-SubCell"/>
</dbReference>
<dbReference type="PANTHER" id="PTHR12770:SF31">
    <property type="entry name" value="RUS FAMILY MEMBER 1"/>
    <property type="match status" value="1"/>
</dbReference>
<evidence type="ECO:0000313" key="9">
    <source>
        <dbReference type="Proteomes" id="UP000007648"/>
    </source>
</evidence>
<evidence type="ECO:0000256" key="3">
    <source>
        <dbReference type="ARBA" id="ARBA00022692"/>
    </source>
</evidence>
<dbReference type="HOGENOM" id="CLU_015325_0_2_1"/>
<keyword evidence="9" id="KW-1185">Reference proteome</keyword>
<sequence>MSGSRGPAALRCWERFGSGSPRGCTVAPDGSLCWEAGGGPGRGLRTALTAVFLPHGFPDSVSPDYLPYQLWDTVQAFASSLTGSLATQAVLQGVGVGDAAASVSAATITWLLKDGTGMLGRIGFAWLMGSKLDCDAKKWRLFADVLNDAAMFLEIVAPAFPSCFTLIVCVSSLAKCIVGVAGGATRAALTMHQARRDNMADVSAKDGSQETLVNLAGLLVSLLLLPLVSERPRLSLAAFFLFTALHLYANYRAVRAVIMETFNETRLYLVLKHFIQWGEVLTPPSANRMEPLWTGCLPALSLSLGVALHSLVSSAFELQQVSEGHQQPYLLRWNQCRGKIQVTLGQEASAGVILRAATHGLLLAALLEDVPLTEELETLRGQIRAAPEGDSWTIVKETYQILDKLYPKFLKEFRILLCHTVAHENECSPKNDESLDSICVHQCSQATWKENEVRRQGFHFPSFLSSPHPTPIKNNGGFIISKVLEHLQFHLIFIAIM</sequence>
<evidence type="ECO:0000256" key="5">
    <source>
        <dbReference type="ARBA" id="ARBA00023136"/>
    </source>
</evidence>